<dbReference type="PANTHER" id="PTHR24092:SF175">
    <property type="entry name" value="PHOSPHOLIPID-TRANSPORTING ATPASE"/>
    <property type="match status" value="1"/>
</dbReference>
<feature type="transmembrane region" description="Helical" evidence="8">
    <location>
        <begin position="993"/>
        <end position="1016"/>
    </location>
</feature>
<dbReference type="NCBIfam" id="TIGR01494">
    <property type="entry name" value="ATPase_P-type"/>
    <property type="match status" value="1"/>
</dbReference>
<dbReference type="EMBL" id="DS113305">
    <property type="protein sequence ID" value="EAY12263.1"/>
    <property type="molecule type" value="Genomic_DNA"/>
</dbReference>
<keyword evidence="3" id="KW-0479">Metal-binding</keyword>
<accession>A2E555</accession>
<dbReference type="RefSeq" id="XP_001324486.1">
    <property type="nucleotide sequence ID" value="XM_001324451.1"/>
</dbReference>
<dbReference type="SFLD" id="SFLDS00003">
    <property type="entry name" value="Haloacid_Dehalogenase"/>
    <property type="match status" value="1"/>
</dbReference>
<evidence type="ECO:0000313" key="11">
    <source>
        <dbReference type="EMBL" id="EAY12263.1"/>
    </source>
</evidence>
<dbReference type="GO" id="GO:0005886">
    <property type="term" value="C:plasma membrane"/>
    <property type="evidence" value="ECO:0000318"/>
    <property type="project" value="GO_Central"/>
</dbReference>
<keyword evidence="5" id="KW-1278">Translocase</keyword>
<evidence type="ECO:0000256" key="3">
    <source>
        <dbReference type="ARBA" id="ARBA00022723"/>
    </source>
</evidence>
<dbReference type="InterPro" id="IPR018303">
    <property type="entry name" value="ATPase_P-typ_P_site"/>
</dbReference>
<dbReference type="Gene3D" id="3.40.1110.10">
    <property type="entry name" value="Calcium-transporting ATPase, cytoplasmic domain N"/>
    <property type="match status" value="1"/>
</dbReference>
<feature type="transmembrane region" description="Helical" evidence="8">
    <location>
        <begin position="338"/>
        <end position="360"/>
    </location>
</feature>
<dbReference type="SUPFAM" id="SSF56784">
    <property type="entry name" value="HAD-like"/>
    <property type="match status" value="1"/>
</dbReference>
<dbReference type="InterPro" id="IPR032630">
    <property type="entry name" value="P_typ_ATPase_c"/>
</dbReference>
<dbReference type="InParanoid" id="A2E555"/>
<dbReference type="SUPFAM" id="SSF81665">
    <property type="entry name" value="Calcium ATPase, transmembrane domain M"/>
    <property type="match status" value="1"/>
</dbReference>
<dbReference type="Gene3D" id="2.70.150.10">
    <property type="entry name" value="Calcium-transporting ATPase, cytoplasmic transduction domain A"/>
    <property type="match status" value="1"/>
</dbReference>
<feature type="transmembrane region" description="Helical" evidence="8">
    <location>
        <begin position="292"/>
        <end position="314"/>
    </location>
</feature>
<dbReference type="InterPro" id="IPR059000">
    <property type="entry name" value="ATPase_P-type_domA"/>
</dbReference>
<reference evidence="11" key="1">
    <citation type="submission" date="2006-10" db="EMBL/GenBank/DDBJ databases">
        <authorList>
            <person name="Amadeo P."/>
            <person name="Zhao Q."/>
            <person name="Wortman J."/>
            <person name="Fraser-Liggett C."/>
            <person name="Carlton J."/>
        </authorList>
    </citation>
    <scope>NUCLEOTIDE SEQUENCE</scope>
    <source>
        <strain evidence="11">G3</strain>
    </source>
</reference>
<proteinExistence type="predicted"/>
<evidence type="ECO:0000313" key="12">
    <source>
        <dbReference type="Proteomes" id="UP000001542"/>
    </source>
</evidence>
<gene>
    <name evidence="11" type="ORF">TVAG_028160</name>
</gene>
<dbReference type="VEuPathDB" id="TrichDB:TVAG_028160"/>
<dbReference type="InterPro" id="IPR023298">
    <property type="entry name" value="ATPase_P-typ_TM_dom_sf"/>
</dbReference>
<feature type="transmembrane region" description="Helical" evidence="8">
    <location>
        <begin position="33"/>
        <end position="59"/>
    </location>
</feature>
<dbReference type="VEuPathDB" id="TrichDB:TVAGG3_0419430"/>
<evidence type="ECO:0000259" key="9">
    <source>
        <dbReference type="Pfam" id="PF00122"/>
    </source>
</evidence>
<reference evidence="11" key="2">
    <citation type="journal article" date="2007" name="Science">
        <title>Draft genome sequence of the sexually transmitted pathogen Trichomonas vaginalis.</title>
        <authorList>
            <person name="Carlton J.M."/>
            <person name="Hirt R.P."/>
            <person name="Silva J.C."/>
            <person name="Delcher A.L."/>
            <person name="Schatz M."/>
            <person name="Zhao Q."/>
            <person name="Wortman J.R."/>
            <person name="Bidwell S.L."/>
            <person name="Alsmark U.C.M."/>
            <person name="Besteiro S."/>
            <person name="Sicheritz-Ponten T."/>
            <person name="Noel C.J."/>
            <person name="Dacks J.B."/>
            <person name="Foster P.G."/>
            <person name="Simillion C."/>
            <person name="Van de Peer Y."/>
            <person name="Miranda-Saavedra D."/>
            <person name="Barton G.J."/>
            <person name="Westrop G.D."/>
            <person name="Mueller S."/>
            <person name="Dessi D."/>
            <person name="Fiori P.L."/>
            <person name="Ren Q."/>
            <person name="Paulsen I."/>
            <person name="Zhang H."/>
            <person name="Bastida-Corcuera F.D."/>
            <person name="Simoes-Barbosa A."/>
            <person name="Brown M.T."/>
            <person name="Hayes R.D."/>
            <person name="Mukherjee M."/>
            <person name="Okumura C.Y."/>
            <person name="Schneider R."/>
            <person name="Smith A.J."/>
            <person name="Vanacova S."/>
            <person name="Villalvazo M."/>
            <person name="Haas B.J."/>
            <person name="Pertea M."/>
            <person name="Feldblyum T.V."/>
            <person name="Utterback T.R."/>
            <person name="Shu C.L."/>
            <person name="Osoegawa K."/>
            <person name="de Jong P.J."/>
            <person name="Hrdy I."/>
            <person name="Horvathova L."/>
            <person name="Zubacova Z."/>
            <person name="Dolezal P."/>
            <person name="Malik S.B."/>
            <person name="Logsdon J.M. Jr."/>
            <person name="Henze K."/>
            <person name="Gupta A."/>
            <person name="Wang C.C."/>
            <person name="Dunne R.L."/>
            <person name="Upcroft J.A."/>
            <person name="Upcroft P."/>
            <person name="White O."/>
            <person name="Salzberg S.L."/>
            <person name="Tang P."/>
            <person name="Chiu C.-H."/>
            <person name="Lee Y.-S."/>
            <person name="Embley T.M."/>
            <person name="Coombs G.H."/>
            <person name="Mottram J.C."/>
            <person name="Tachezy J."/>
            <person name="Fraser-Liggett C.M."/>
            <person name="Johnson P.J."/>
        </authorList>
    </citation>
    <scope>NUCLEOTIDE SEQUENCE [LARGE SCALE GENOMIC DNA]</scope>
    <source>
        <strain evidence="11">G3</strain>
    </source>
</reference>
<keyword evidence="12" id="KW-1185">Reference proteome</keyword>
<evidence type="ECO:0000256" key="7">
    <source>
        <dbReference type="ARBA" id="ARBA00023136"/>
    </source>
</evidence>
<protein>
    <submittedName>
        <fullName evidence="11">Uncharacterized protein</fullName>
    </submittedName>
</protein>
<dbReference type="STRING" id="5722.A2E555"/>
<dbReference type="GO" id="GO:0045332">
    <property type="term" value="P:phospholipid translocation"/>
    <property type="evidence" value="ECO:0000318"/>
    <property type="project" value="GO_Central"/>
</dbReference>
<evidence type="ECO:0000259" key="10">
    <source>
        <dbReference type="Pfam" id="PF16212"/>
    </source>
</evidence>
<dbReference type="SFLD" id="SFLDG00002">
    <property type="entry name" value="C1.7:_P-type_atpase_like"/>
    <property type="match status" value="1"/>
</dbReference>
<dbReference type="PROSITE" id="PS00154">
    <property type="entry name" value="ATPASE_E1_E2"/>
    <property type="match status" value="1"/>
</dbReference>
<dbReference type="PRINTS" id="PR00119">
    <property type="entry name" value="CATATPASE"/>
</dbReference>
<dbReference type="Pfam" id="PF00122">
    <property type="entry name" value="E1-E2_ATPase"/>
    <property type="match status" value="1"/>
</dbReference>
<dbReference type="PANTHER" id="PTHR24092">
    <property type="entry name" value="PROBABLE PHOSPHOLIPID-TRANSPORTING ATPASE"/>
    <property type="match status" value="1"/>
</dbReference>
<dbReference type="OrthoDB" id="10264250at2759"/>
<organism evidence="11 12">
    <name type="scientific">Trichomonas vaginalis (strain ATCC PRA-98 / G3)</name>
    <dbReference type="NCBI Taxonomy" id="412133"/>
    <lineage>
        <taxon>Eukaryota</taxon>
        <taxon>Metamonada</taxon>
        <taxon>Parabasalia</taxon>
        <taxon>Trichomonadida</taxon>
        <taxon>Trichomonadidae</taxon>
        <taxon>Trichomonas</taxon>
    </lineage>
</organism>
<dbReference type="InterPro" id="IPR036412">
    <property type="entry name" value="HAD-like_sf"/>
</dbReference>
<dbReference type="KEGG" id="tva:4770225"/>
<evidence type="ECO:0000256" key="2">
    <source>
        <dbReference type="ARBA" id="ARBA00022692"/>
    </source>
</evidence>
<keyword evidence="7 8" id="KW-0472">Membrane</keyword>
<dbReference type="GO" id="GO:0140326">
    <property type="term" value="F:ATPase-coupled intramembrane lipid transporter activity"/>
    <property type="evidence" value="ECO:0000318"/>
    <property type="project" value="GO_Central"/>
</dbReference>
<dbReference type="Pfam" id="PF16212">
    <property type="entry name" value="PhoLip_ATPase_C"/>
    <property type="match status" value="1"/>
</dbReference>
<dbReference type="InterPro" id="IPR008250">
    <property type="entry name" value="ATPase_P-typ_transduc_dom_A_sf"/>
</dbReference>
<dbReference type="SUPFAM" id="SSF81660">
    <property type="entry name" value="Metal cation-transporting ATPase, ATP-binding domain N"/>
    <property type="match status" value="1"/>
</dbReference>
<evidence type="ECO:0000256" key="8">
    <source>
        <dbReference type="SAM" id="Phobius"/>
    </source>
</evidence>
<keyword evidence="2 8" id="KW-0812">Transmembrane</keyword>
<keyword evidence="4" id="KW-0460">Magnesium</keyword>
<evidence type="ECO:0000256" key="4">
    <source>
        <dbReference type="ARBA" id="ARBA00022842"/>
    </source>
</evidence>
<feature type="transmembrane region" description="Helical" evidence="8">
    <location>
        <begin position="890"/>
        <end position="914"/>
    </location>
</feature>
<dbReference type="GO" id="GO:0005524">
    <property type="term" value="F:ATP binding"/>
    <property type="evidence" value="ECO:0007669"/>
    <property type="project" value="InterPro"/>
</dbReference>
<dbReference type="GO" id="GO:0016887">
    <property type="term" value="F:ATP hydrolysis activity"/>
    <property type="evidence" value="ECO:0007669"/>
    <property type="project" value="InterPro"/>
</dbReference>
<evidence type="ECO:0000256" key="6">
    <source>
        <dbReference type="ARBA" id="ARBA00022989"/>
    </source>
</evidence>
<dbReference type="Pfam" id="PF13246">
    <property type="entry name" value="Cation_ATPase"/>
    <property type="match status" value="1"/>
</dbReference>
<dbReference type="AlphaFoldDB" id="A2E555"/>
<sequence>MENNQQAHHVVIGDSTQNANFPRNKQSTSILRYFVLAWQVLLVELNSFYSIYFLILGIFQVLLEEHASTDALTTFLPLLIVFILSYLIQAWDFHKTAKSIKMNENYSYTVFRDHKECKFKYHKIIPGDIIQIDDHTPLPCDCIVLKTDQISVLINTSTIDGETKPKDKYPIRIPDSTNLMNISGYVDATSPQIETREISGECLIQHTGATPDPHSDANPRASKSISKFEIHENGDIITSFDNSHFVERGSIVQNSGVFYFLAIYTGSHCRTVSSKISYIARRTLIDVYLEKLTVVMFTVQLVLAIILGLLGYFYTENQHKLYKDSYIGEIKVYKDIKFFVALVFIIRNMLLLSFLIPITLKLILPVYRFIYGIFISQDLNFVDPMTGVSVQALSTNITENLGAIDVIVADKTGTLTKNSLDWISLYVGKEAYGEGEAASIQVDDNLKKVLAEPGDDTDIVEIMKALSICHSVNITEQNELFGSSADEIAIIKGLMELGFSFHRISQDRACVTAPFGNYEYKIMRVLPFNRSDFRMTVIVEDQNGYYAYTKGAPDCVIPVCTKNSGPQSILFDKLQMRGLRTLGVSYKKLEKYSESLTTDEIYTDMTYLGTIGIEDALQQDVQITVDVLQQAGLKIWIATGDAAKNTIITAASLNFIRTNEKIVHIRDNNLMNDLDDFKDKAQQVPENSFTVLVDSMSSNILNNAMQHEGFVEALFRARCVIFYRCKPQTKADIVAGLQLTGRRVLAVGDGANDTQLLRTADVGIGMLAEDGHSAYSSCDFAVPSFRSLCRLILIHGHTALHRSVLAVHFSFYKALAFGMCQAIYQIWTGYSGQSFFGPFSLLTFNQIWTFIPMLAILFEKDVSENFLYRLSFLYKKLRNPLTISLKNLSWMYLAVYQAVATMLVAYLLTGEAFLQASSGKDLGRDYLSIIVYIANVINVSFYMTSQLNTLTYYSLVLLIGNLLLLVAFSGILQSSFLINYQQSRDWQGFFGECFNSFPSILLLWTMIFASSAPAWLAMSVWNEVAYSETLLVMEKETIAAKDDQPLFFDPPKVV</sequence>
<evidence type="ECO:0000256" key="5">
    <source>
        <dbReference type="ARBA" id="ARBA00022967"/>
    </source>
</evidence>
<dbReference type="SMR" id="A2E555"/>
<feature type="transmembrane region" description="Helical" evidence="8">
    <location>
        <begin position="835"/>
        <end position="858"/>
    </location>
</feature>
<dbReference type="InterPro" id="IPR001757">
    <property type="entry name" value="P_typ_ATPase"/>
</dbReference>
<dbReference type="eggNOG" id="KOG0206">
    <property type="taxonomic scope" value="Eukaryota"/>
</dbReference>
<feature type="transmembrane region" description="Helical" evidence="8">
    <location>
        <begin position="950"/>
        <end position="972"/>
    </location>
</feature>
<keyword evidence="6 8" id="KW-1133">Transmembrane helix</keyword>
<comment type="subcellular location">
    <subcellularLocation>
        <location evidence="1">Membrane</location>
        <topology evidence="1">Multi-pass membrane protein</topology>
    </subcellularLocation>
</comment>
<dbReference type="InterPro" id="IPR023299">
    <property type="entry name" value="ATPase_P-typ_cyto_dom_N"/>
</dbReference>
<dbReference type="Proteomes" id="UP000001542">
    <property type="component" value="Unassembled WGS sequence"/>
</dbReference>
<dbReference type="SFLD" id="SFLDF00027">
    <property type="entry name" value="p-type_atpase"/>
    <property type="match status" value="1"/>
</dbReference>
<evidence type="ECO:0000256" key="1">
    <source>
        <dbReference type="ARBA" id="ARBA00004141"/>
    </source>
</evidence>
<feature type="domain" description="P-type ATPase C-terminal" evidence="10">
    <location>
        <begin position="777"/>
        <end position="1019"/>
    </location>
</feature>
<name>A2E555_TRIV3</name>
<dbReference type="SUPFAM" id="SSF81653">
    <property type="entry name" value="Calcium ATPase, transduction domain A"/>
    <property type="match status" value="1"/>
</dbReference>
<dbReference type="InterPro" id="IPR023214">
    <property type="entry name" value="HAD_sf"/>
</dbReference>
<dbReference type="Gene3D" id="3.40.50.1000">
    <property type="entry name" value="HAD superfamily/HAD-like"/>
    <property type="match status" value="1"/>
</dbReference>
<feature type="transmembrane region" description="Helical" evidence="8">
    <location>
        <begin position="71"/>
        <end position="91"/>
    </location>
</feature>
<dbReference type="InterPro" id="IPR044492">
    <property type="entry name" value="P_typ_ATPase_HD_dom"/>
</dbReference>
<dbReference type="GO" id="GO:0046872">
    <property type="term" value="F:metal ion binding"/>
    <property type="evidence" value="ECO:0007669"/>
    <property type="project" value="UniProtKB-KW"/>
</dbReference>
<feature type="domain" description="P-type ATPase A" evidence="9">
    <location>
        <begin position="108"/>
        <end position="176"/>
    </location>
</feature>
<feature type="transmembrane region" description="Helical" evidence="8">
    <location>
        <begin position="926"/>
        <end position="944"/>
    </location>
</feature>